<name>A0ABX0JAH4_9BACL</name>
<accession>A0ABX0JAH4</accession>
<organism evidence="1 2">
    <name type="scientific">Paenibacillus agricola</name>
    <dbReference type="NCBI Taxonomy" id="2716264"/>
    <lineage>
        <taxon>Bacteria</taxon>
        <taxon>Bacillati</taxon>
        <taxon>Bacillota</taxon>
        <taxon>Bacilli</taxon>
        <taxon>Bacillales</taxon>
        <taxon>Paenibacillaceae</taxon>
        <taxon>Paenibacillus</taxon>
    </lineage>
</organism>
<dbReference type="Proteomes" id="UP001165962">
    <property type="component" value="Unassembled WGS sequence"/>
</dbReference>
<reference evidence="1" key="1">
    <citation type="submission" date="2020-03" db="EMBL/GenBank/DDBJ databases">
        <title>Draft sequencing of Paenibacilllus sp. S3N08.</title>
        <authorList>
            <person name="Kim D.-U."/>
        </authorList>
    </citation>
    <scope>NUCLEOTIDE SEQUENCE</scope>
    <source>
        <strain evidence="1">S3N08</strain>
    </source>
</reference>
<comment type="caution">
    <text evidence="1">The sequence shown here is derived from an EMBL/GenBank/DDBJ whole genome shotgun (WGS) entry which is preliminary data.</text>
</comment>
<dbReference type="RefSeq" id="WP_166153765.1">
    <property type="nucleotide sequence ID" value="NZ_JAAOIW010000012.1"/>
</dbReference>
<dbReference type="EMBL" id="JAAOIW010000012">
    <property type="protein sequence ID" value="NHN33455.1"/>
    <property type="molecule type" value="Genomic_DNA"/>
</dbReference>
<keyword evidence="2" id="KW-1185">Reference proteome</keyword>
<protein>
    <submittedName>
        <fullName evidence="1">Uncharacterized protein</fullName>
    </submittedName>
</protein>
<evidence type="ECO:0000313" key="1">
    <source>
        <dbReference type="EMBL" id="NHN33455.1"/>
    </source>
</evidence>
<gene>
    <name evidence="1" type="ORF">G9U52_26940</name>
</gene>
<proteinExistence type="predicted"/>
<sequence length="283" mass="33634">MEIRDEKCILNEDELQKFETFLQYGNLKDAKYVFVGMEEGLWRFNYQENIQSRIDFLNHHTQFVHYLNEEMGFEGGWYVTNTDDSLALLTAINGNLEKRGLSVSWEVNRRIDQTMRMQIRLAALLEANLDFSNRQSFRHNDDYTAYRLHKRGGQTAMIDWYPLPKKSKADFPYSVPGKFENSKEYYQYYDTQDTNRKRIIRLQKHYEDLGFNFKKFSTGSVPSNFDIKPSKRSRDFMIGHRERKDGHVQLTVMTPFFGMGQFSYNDIDVMAAWIYSEKAKKQN</sequence>
<evidence type="ECO:0000313" key="2">
    <source>
        <dbReference type="Proteomes" id="UP001165962"/>
    </source>
</evidence>